<dbReference type="EMBL" id="JAATIP010000129">
    <property type="protein sequence ID" value="KAF4369235.1"/>
    <property type="molecule type" value="Genomic_DNA"/>
</dbReference>
<evidence type="ECO:0000313" key="2">
    <source>
        <dbReference type="EMBL" id="KAF4369235.1"/>
    </source>
</evidence>
<dbReference type="PANTHER" id="PTHR35131:SF2">
    <property type="entry name" value="GAG-POL POLYPROTEIN"/>
    <property type="match status" value="1"/>
</dbReference>
<accession>A0A7J6FF02</accession>
<gene>
    <name evidence="2" type="ORF">F8388_022891</name>
</gene>
<dbReference type="Proteomes" id="UP000525078">
    <property type="component" value="Unassembled WGS sequence"/>
</dbReference>
<comment type="caution">
    <text evidence="2">The sequence shown here is derived from an EMBL/GenBank/DDBJ whole genome shotgun (WGS) entry which is preliminary data.</text>
</comment>
<reference evidence="2 3" key="1">
    <citation type="journal article" date="2020" name="bioRxiv">
        <title>Sequence and annotation of 42 cannabis genomes reveals extensive copy number variation in cannabinoid synthesis and pathogen resistance genes.</title>
        <authorList>
            <person name="Mckernan K.J."/>
            <person name="Helbert Y."/>
            <person name="Kane L.T."/>
            <person name="Ebling H."/>
            <person name="Zhang L."/>
            <person name="Liu B."/>
            <person name="Eaton Z."/>
            <person name="Mclaughlin S."/>
            <person name="Kingan S."/>
            <person name="Baybayan P."/>
            <person name="Concepcion G."/>
            <person name="Jordan M."/>
            <person name="Riva A."/>
            <person name="Barbazuk W."/>
            <person name="Harkins T."/>
        </authorList>
    </citation>
    <scope>NUCLEOTIDE SEQUENCE [LARGE SCALE GENOMIC DNA]</scope>
    <source>
        <strain evidence="3">cv. Jamaican Lion 4</strain>
        <tissue evidence="2">Leaf</tissue>
    </source>
</reference>
<dbReference type="PANTHER" id="PTHR35131">
    <property type="entry name" value="EXPRESSED PROTEIN"/>
    <property type="match status" value="1"/>
</dbReference>
<proteinExistence type="predicted"/>
<feature type="compositionally biased region" description="Polar residues" evidence="1">
    <location>
        <begin position="81"/>
        <end position="90"/>
    </location>
</feature>
<dbReference type="AlphaFoldDB" id="A0A7J6FF02"/>
<sequence>MHKPNTVLTTDAGKMAAYNPVEIGTRGTVGSLVMKEIDYFGQLEPSSHSKLEKHRSHVTDTASSSSSHSSKPTCREKSRQLGFQVSATRT</sequence>
<evidence type="ECO:0000256" key="1">
    <source>
        <dbReference type="SAM" id="MobiDB-lite"/>
    </source>
</evidence>
<feature type="region of interest" description="Disordered" evidence="1">
    <location>
        <begin position="46"/>
        <end position="90"/>
    </location>
</feature>
<evidence type="ECO:0000313" key="3">
    <source>
        <dbReference type="Proteomes" id="UP000525078"/>
    </source>
</evidence>
<organism evidence="2 3">
    <name type="scientific">Cannabis sativa</name>
    <name type="common">Hemp</name>
    <name type="synonym">Marijuana</name>
    <dbReference type="NCBI Taxonomy" id="3483"/>
    <lineage>
        <taxon>Eukaryota</taxon>
        <taxon>Viridiplantae</taxon>
        <taxon>Streptophyta</taxon>
        <taxon>Embryophyta</taxon>
        <taxon>Tracheophyta</taxon>
        <taxon>Spermatophyta</taxon>
        <taxon>Magnoliopsida</taxon>
        <taxon>eudicotyledons</taxon>
        <taxon>Gunneridae</taxon>
        <taxon>Pentapetalae</taxon>
        <taxon>rosids</taxon>
        <taxon>fabids</taxon>
        <taxon>Rosales</taxon>
        <taxon>Cannabaceae</taxon>
        <taxon>Cannabis</taxon>
    </lineage>
</organism>
<protein>
    <submittedName>
        <fullName evidence="2">Uncharacterized protein</fullName>
    </submittedName>
</protein>
<name>A0A7J6FF02_CANSA</name>